<gene>
    <name evidence="2" type="ORF">MT2528_4437</name>
    <name evidence="1" type="ORF">NVI5450_1324</name>
</gene>
<organism evidence="1 4">
    <name type="scientific">Moritella viscosa</name>
    <dbReference type="NCBI Taxonomy" id="80854"/>
    <lineage>
        <taxon>Bacteria</taxon>
        <taxon>Pseudomonadati</taxon>
        <taxon>Pseudomonadota</taxon>
        <taxon>Gammaproteobacteria</taxon>
        <taxon>Alteromonadales</taxon>
        <taxon>Moritellaceae</taxon>
        <taxon>Moritella</taxon>
    </lineage>
</organism>
<evidence type="ECO:0000313" key="2">
    <source>
        <dbReference type="EMBL" id="SGZ02637.1"/>
    </source>
</evidence>
<keyword evidence="3" id="KW-1185">Reference proteome</keyword>
<sequence length="42" mass="4847">MVDTLFKKYLAISLTTVLTIYHFTINLSIDLTNNGIVHEQHK</sequence>
<dbReference type="AlphaFoldDB" id="A0A1K9Z1N7"/>
<proteinExistence type="predicted"/>
<dbReference type="EMBL" id="FPLJ01000132">
    <property type="protein sequence ID" value="SGZ02637.1"/>
    <property type="molecule type" value="Genomic_DNA"/>
</dbReference>
<protein>
    <submittedName>
        <fullName evidence="1">Uncharacterized protein</fullName>
    </submittedName>
</protein>
<dbReference type="EMBL" id="FPLD01000042">
    <property type="protein sequence ID" value="SGY92090.1"/>
    <property type="molecule type" value="Genomic_DNA"/>
</dbReference>
<accession>A0A1K9Z1N7</accession>
<reference evidence="2 3" key="1">
    <citation type="submission" date="2016-11" db="EMBL/GenBank/DDBJ databases">
        <authorList>
            <person name="Klemetsen T."/>
        </authorList>
    </citation>
    <scope>NUCLEOTIDE SEQUENCE [LARGE SCALE GENOMIC DNA]</scope>
    <source>
        <strain evidence="2">MT 2528</strain>
    </source>
</reference>
<dbReference type="Proteomes" id="UP000183794">
    <property type="component" value="Unassembled WGS sequence"/>
</dbReference>
<evidence type="ECO:0000313" key="3">
    <source>
        <dbReference type="Proteomes" id="UP000182660"/>
    </source>
</evidence>
<evidence type="ECO:0000313" key="1">
    <source>
        <dbReference type="EMBL" id="SGY92090.1"/>
    </source>
</evidence>
<name>A0A1K9Z1N7_9GAMM</name>
<dbReference type="Proteomes" id="UP000182660">
    <property type="component" value="Unassembled WGS sequence"/>
</dbReference>
<evidence type="ECO:0000313" key="4">
    <source>
        <dbReference type="Proteomes" id="UP000183794"/>
    </source>
</evidence>
<reference evidence="1 4" key="2">
    <citation type="submission" date="2016-11" db="EMBL/GenBank/DDBJ databases">
        <authorList>
            <person name="Jaros S."/>
            <person name="Januszkiewicz K."/>
            <person name="Wedrychowicz H."/>
        </authorList>
    </citation>
    <scope>NUCLEOTIDE SEQUENCE [LARGE SCALE GENOMIC DNA]</scope>
    <source>
        <strain evidence="1">NVI 5450</strain>
    </source>
</reference>